<dbReference type="CDD" id="cd03215">
    <property type="entry name" value="ABC_Carb_Monos_II"/>
    <property type="match status" value="1"/>
</dbReference>
<evidence type="ECO:0000313" key="10">
    <source>
        <dbReference type="EMBL" id="AKU19007.1"/>
    </source>
</evidence>
<dbReference type="PATRIC" id="fig|571913.6.peg.3350"/>
<dbReference type="InterPro" id="IPR003593">
    <property type="entry name" value="AAA+_ATPase"/>
</dbReference>
<dbReference type="FunFam" id="3.40.50.300:FF:000127">
    <property type="entry name" value="Ribose import ATP-binding protein RbsA"/>
    <property type="match status" value="1"/>
</dbReference>
<dbReference type="GO" id="GO:0005524">
    <property type="term" value="F:ATP binding"/>
    <property type="evidence" value="ECO:0007669"/>
    <property type="project" value="UniProtKB-KW"/>
</dbReference>
<keyword evidence="4" id="KW-0677">Repeat</keyword>
<name>A0A0K1JQK4_9MICO</name>
<evidence type="ECO:0000256" key="2">
    <source>
        <dbReference type="ARBA" id="ARBA00022448"/>
    </source>
</evidence>
<feature type="domain" description="ABC transporter" evidence="9">
    <location>
        <begin position="1"/>
        <end position="236"/>
    </location>
</feature>
<evidence type="ECO:0000256" key="6">
    <source>
        <dbReference type="ARBA" id="ARBA00022840"/>
    </source>
</evidence>
<dbReference type="Pfam" id="PF00005">
    <property type="entry name" value="ABC_tran"/>
    <property type="match status" value="2"/>
</dbReference>
<evidence type="ECO:0000256" key="3">
    <source>
        <dbReference type="ARBA" id="ARBA00022475"/>
    </source>
</evidence>
<evidence type="ECO:0000259" key="9">
    <source>
        <dbReference type="PROSITE" id="PS50893"/>
    </source>
</evidence>
<feature type="domain" description="ABC transporter" evidence="9">
    <location>
        <begin position="254"/>
        <end position="500"/>
    </location>
</feature>
<organism evidence="10 11">
    <name type="scientific">Luteipulveratus mongoliensis</name>
    <dbReference type="NCBI Taxonomy" id="571913"/>
    <lineage>
        <taxon>Bacteria</taxon>
        <taxon>Bacillati</taxon>
        <taxon>Actinomycetota</taxon>
        <taxon>Actinomycetes</taxon>
        <taxon>Micrococcales</taxon>
        <taxon>Dermacoccaceae</taxon>
        <taxon>Luteipulveratus</taxon>
    </lineage>
</organism>
<keyword evidence="3" id="KW-1003">Cell membrane</keyword>
<proteinExistence type="predicted"/>
<accession>A0A0K1JQK4</accession>
<dbReference type="Gene3D" id="3.40.50.300">
    <property type="entry name" value="P-loop containing nucleotide triphosphate hydrolases"/>
    <property type="match status" value="2"/>
</dbReference>
<gene>
    <name evidence="10" type="ORF">VV02_16525</name>
</gene>
<protein>
    <recommendedName>
        <fullName evidence="9">ABC transporter domain-containing protein</fullName>
    </recommendedName>
</protein>
<dbReference type="PANTHER" id="PTHR43790:SF9">
    <property type="entry name" value="GALACTOFURANOSE TRANSPORTER ATP-BINDING PROTEIN YTFR"/>
    <property type="match status" value="1"/>
</dbReference>
<sequence length="508" mass="54486">MRSLGKSFPGVRALSDVSLEVDRGQVHGLLGENGAGKSTLINILSGVFPHYDGQILIDGAPASIHSPSDAQRLGISTIHQELGLVPDMSVADNIWLGRERTRPFGGLLDRGRSIAAAQELLDRVGLTVDPRRPVRQCRVAEQQLIEVAKALSIDAKVLIMDEPTSALADAEVRTLLAVIKRLTAEGVAIIYISHRLDELDEVADTVTVLRDGSKVATQPMAGSSREELVRLMVGRDIANLTRRTPSAATAEPRLVVRDLRLQPDARSGRVALNGVSLTVAPGEIVGLAGLMGAGRTETLEAIFGAYPLHAQQGEMLLDGTRHRPHSPKASIRAGVVLVPEDRKQQGLVLHHSVRFNTSLPSLKDFQTLGWVHSRAERAAVQDKVDELGVKTTSVQTEVGTLSGGNQQKVVLAKSLLVQPTVVLLDEPTRGIDVGAKAEIYELVDALAEQGVSLIVASSELPELLRMCDRIVVLCEGRVTDDIPAQDADQERIMRAAMARQSVVTGSAG</sequence>
<keyword evidence="11" id="KW-1185">Reference proteome</keyword>
<dbReference type="PROSITE" id="PS00211">
    <property type="entry name" value="ABC_TRANSPORTER_1"/>
    <property type="match status" value="1"/>
</dbReference>
<keyword evidence="6" id="KW-0067">ATP-binding</keyword>
<evidence type="ECO:0000256" key="1">
    <source>
        <dbReference type="ARBA" id="ARBA00004202"/>
    </source>
</evidence>
<dbReference type="Proteomes" id="UP000066480">
    <property type="component" value="Chromosome"/>
</dbReference>
<keyword evidence="8" id="KW-0472">Membrane</keyword>
<dbReference type="KEGG" id="lmoi:VV02_16525"/>
<evidence type="ECO:0000256" key="5">
    <source>
        <dbReference type="ARBA" id="ARBA00022741"/>
    </source>
</evidence>
<dbReference type="GO" id="GO:0005886">
    <property type="term" value="C:plasma membrane"/>
    <property type="evidence" value="ECO:0007669"/>
    <property type="project" value="UniProtKB-SubCell"/>
</dbReference>
<comment type="subcellular location">
    <subcellularLocation>
        <location evidence="1">Cell membrane</location>
        <topology evidence="1">Peripheral membrane protein</topology>
    </subcellularLocation>
</comment>
<dbReference type="GO" id="GO:0016887">
    <property type="term" value="F:ATP hydrolysis activity"/>
    <property type="evidence" value="ECO:0007669"/>
    <property type="project" value="InterPro"/>
</dbReference>
<keyword evidence="2" id="KW-0813">Transport</keyword>
<dbReference type="PANTHER" id="PTHR43790">
    <property type="entry name" value="CARBOHYDRATE TRANSPORT ATP-BINDING PROTEIN MG119-RELATED"/>
    <property type="match status" value="1"/>
</dbReference>
<dbReference type="STRING" id="571913.VV02_16525"/>
<dbReference type="OrthoDB" id="39350at2"/>
<reference evidence="10 11" key="1">
    <citation type="submission" date="2015-03" db="EMBL/GenBank/DDBJ databases">
        <title>Luteipulveratus halotolerans sp. nov., a novel actinobacterium (Dermacoccaceae) from Sarawak, Malaysia.</title>
        <authorList>
            <person name="Juboi H."/>
            <person name="Basik A."/>
            <person name="Shamsul S.S."/>
            <person name="Arnold P."/>
            <person name="Schmitt E.K."/>
            <person name="Sanglier J.-J."/>
            <person name="Yeo T."/>
        </authorList>
    </citation>
    <scope>NUCLEOTIDE SEQUENCE [LARGE SCALE GENOMIC DNA]</scope>
    <source>
        <strain evidence="10 11">MN07-A0370</strain>
    </source>
</reference>
<evidence type="ECO:0000256" key="4">
    <source>
        <dbReference type="ARBA" id="ARBA00022737"/>
    </source>
</evidence>
<dbReference type="EMBL" id="CP011112">
    <property type="protein sequence ID" value="AKU19007.1"/>
    <property type="molecule type" value="Genomic_DNA"/>
</dbReference>
<dbReference type="SMART" id="SM00382">
    <property type="entry name" value="AAA"/>
    <property type="match status" value="2"/>
</dbReference>
<dbReference type="InterPro" id="IPR027417">
    <property type="entry name" value="P-loop_NTPase"/>
</dbReference>
<keyword evidence="5" id="KW-0547">Nucleotide-binding</keyword>
<evidence type="ECO:0000256" key="7">
    <source>
        <dbReference type="ARBA" id="ARBA00022967"/>
    </source>
</evidence>
<evidence type="ECO:0000256" key="8">
    <source>
        <dbReference type="ARBA" id="ARBA00023136"/>
    </source>
</evidence>
<dbReference type="InterPro" id="IPR050107">
    <property type="entry name" value="ABC_carbohydrate_import_ATPase"/>
</dbReference>
<dbReference type="InterPro" id="IPR017871">
    <property type="entry name" value="ABC_transporter-like_CS"/>
</dbReference>
<dbReference type="PROSITE" id="PS50893">
    <property type="entry name" value="ABC_TRANSPORTER_2"/>
    <property type="match status" value="2"/>
</dbReference>
<keyword evidence="7" id="KW-1278">Translocase</keyword>
<evidence type="ECO:0000313" key="11">
    <source>
        <dbReference type="Proteomes" id="UP000066480"/>
    </source>
</evidence>
<dbReference type="CDD" id="cd03216">
    <property type="entry name" value="ABC_Carb_Monos_I"/>
    <property type="match status" value="1"/>
</dbReference>
<dbReference type="InterPro" id="IPR003439">
    <property type="entry name" value="ABC_transporter-like_ATP-bd"/>
</dbReference>
<dbReference type="SUPFAM" id="SSF52540">
    <property type="entry name" value="P-loop containing nucleoside triphosphate hydrolases"/>
    <property type="match status" value="2"/>
</dbReference>
<dbReference type="AlphaFoldDB" id="A0A0K1JQK4"/>